<feature type="compositionally biased region" description="Gly residues" evidence="1">
    <location>
        <begin position="602"/>
        <end position="611"/>
    </location>
</feature>
<evidence type="ECO:0000313" key="4">
    <source>
        <dbReference type="EMBL" id="KZP34096.1"/>
    </source>
</evidence>
<evidence type="ECO:0000313" key="5">
    <source>
        <dbReference type="Proteomes" id="UP000076532"/>
    </source>
</evidence>
<feature type="transmembrane region" description="Helical" evidence="2">
    <location>
        <begin position="208"/>
        <end position="226"/>
    </location>
</feature>
<feature type="compositionally biased region" description="Acidic residues" evidence="1">
    <location>
        <begin position="177"/>
        <end position="186"/>
    </location>
</feature>
<reference evidence="4 5" key="1">
    <citation type="journal article" date="2016" name="Mol. Biol. Evol.">
        <title>Comparative Genomics of Early-Diverging Mushroom-Forming Fungi Provides Insights into the Origins of Lignocellulose Decay Capabilities.</title>
        <authorList>
            <person name="Nagy L.G."/>
            <person name="Riley R."/>
            <person name="Tritt A."/>
            <person name="Adam C."/>
            <person name="Daum C."/>
            <person name="Floudas D."/>
            <person name="Sun H."/>
            <person name="Yadav J.S."/>
            <person name="Pangilinan J."/>
            <person name="Larsson K.H."/>
            <person name="Matsuura K."/>
            <person name="Barry K."/>
            <person name="Labutti K."/>
            <person name="Kuo R."/>
            <person name="Ohm R.A."/>
            <person name="Bhattacharya S.S."/>
            <person name="Shirouzu T."/>
            <person name="Yoshinaga Y."/>
            <person name="Martin F.M."/>
            <person name="Grigoriev I.V."/>
            <person name="Hibbett D.S."/>
        </authorList>
    </citation>
    <scope>NUCLEOTIDE SEQUENCE [LARGE SCALE GENOMIC DNA]</scope>
    <source>
        <strain evidence="4 5">CBS 109695</strain>
    </source>
</reference>
<dbReference type="Pfam" id="PF20231">
    <property type="entry name" value="DUF6589"/>
    <property type="match status" value="1"/>
</dbReference>
<dbReference type="EMBL" id="KV417481">
    <property type="protein sequence ID" value="KZP34096.1"/>
    <property type="molecule type" value="Genomic_DNA"/>
</dbReference>
<proteinExistence type="predicted"/>
<dbReference type="Proteomes" id="UP000076532">
    <property type="component" value="Unassembled WGS sequence"/>
</dbReference>
<feature type="domain" description="DUF6589" evidence="3">
    <location>
        <begin position="388"/>
        <end position="459"/>
    </location>
</feature>
<feature type="region of interest" description="Disordered" evidence="1">
    <location>
        <begin position="553"/>
        <end position="621"/>
    </location>
</feature>
<feature type="transmembrane region" description="Helical" evidence="2">
    <location>
        <begin position="27"/>
        <end position="49"/>
    </location>
</feature>
<evidence type="ECO:0000256" key="2">
    <source>
        <dbReference type="SAM" id="Phobius"/>
    </source>
</evidence>
<keyword evidence="2" id="KW-0812">Transmembrane</keyword>
<accession>A0A166WTJ9</accession>
<dbReference type="OrthoDB" id="3207600at2759"/>
<organism evidence="4 5">
    <name type="scientific">Athelia psychrophila</name>
    <dbReference type="NCBI Taxonomy" id="1759441"/>
    <lineage>
        <taxon>Eukaryota</taxon>
        <taxon>Fungi</taxon>
        <taxon>Dikarya</taxon>
        <taxon>Basidiomycota</taxon>
        <taxon>Agaricomycotina</taxon>
        <taxon>Agaricomycetes</taxon>
        <taxon>Agaricomycetidae</taxon>
        <taxon>Atheliales</taxon>
        <taxon>Atheliaceae</taxon>
        <taxon>Athelia</taxon>
    </lineage>
</organism>
<sequence>METLRFDSEYWKKHLPDIQNSDLDTKLHLIISLVIFLSVTIQQLLQFIFSCNIPDIKKRAGLFLSHRPQTQNNEIRFPPATIYQLWHSRWPAAVPELHQRIVDPCGHEIALQESSNIIRDGSWQIRVKTLTIQGFRELIKPSALVGKTKTAAPYMFGWMHTFAASPNNYRSRKKDEDYDWQDDPEAEGANGDREPGDNEDWWKDYAGFSRNPIFVIVLAISMLAFVRNRATNVLPLILGLFFKISGISIRVMNMLSNSGVCVSNNTIERLKTRISKDAIQLTVDLITSGQLFYVIFDNINIFLRKSQQRLTNLNAMIHATNSVIITLPDIDIAAEDLAAKHAMRGERAKATVEDIRPDLEDETHMVREFQALITDMLEKQRTMIGSLEKSWFVNRWGKIGQWIVSDLYLEQQNYWIKRVFIASGNSVTVKYIMEKGSACVEAFRDISHTVAQFFGDPDTSCRSKEVKFQEDLRALVEESLRKHIRVLSHPDGPKFVPAPPPARKKTKNAARPKSPVLRSAIADVMVIGMESWQDGKLTDFIKSTTYDPALGYPITSESTANPRGDPSEVFDNGPVFDRTTENPIDFRSYQDLHSEDTEAGPAGMGGLGGGDEFVTGDEEED</sequence>
<name>A0A166WTJ9_9AGAM</name>
<evidence type="ECO:0000259" key="3">
    <source>
        <dbReference type="Pfam" id="PF20231"/>
    </source>
</evidence>
<dbReference type="AlphaFoldDB" id="A0A166WTJ9"/>
<keyword evidence="2" id="KW-1133">Transmembrane helix</keyword>
<evidence type="ECO:0000256" key="1">
    <source>
        <dbReference type="SAM" id="MobiDB-lite"/>
    </source>
</evidence>
<keyword evidence="5" id="KW-1185">Reference proteome</keyword>
<feature type="region of interest" description="Disordered" evidence="1">
    <location>
        <begin position="491"/>
        <end position="513"/>
    </location>
</feature>
<feature type="region of interest" description="Disordered" evidence="1">
    <location>
        <begin position="173"/>
        <end position="198"/>
    </location>
</feature>
<protein>
    <recommendedName>
        <fullName evidence="3">DUF6589 domain-containing protein</fullName>
    </recommendedName>
</protein>
<gene>
    <name evidence="4" type="ORF">FIBSPDRAFT_943156</name>
</gene>
<keyword evidence="2" id="KW-0472">Membrane</keyword>
<dbReference type="InterPro" id="IPR046496">
    <property type="entry name" value="DUF6589"/>
</dbReference>